<dbReference type="OrthoDB" id="683555at2759"/>
<accession>A0A835RQB5</accession>
<dbReference type="Proteomes" id="UP000636800">
    <property type="component" value="Chromosome 1"/>
</dbReference>
<name>A0A835RQB5_VANPL</name>
<dbReference type="AlphaFoldDB" id="A0A835RQB5"/>
<gene>
    <name evidence="1" type="ORF">HPP92_001032</name>
</gene>
<proteinExistence type="predicted"/>
<organism evidence="1 2">
    <name type="scientific">Vanilla planifolia</name>
    <name type="common">Vanilla</name>
    <dbReference type="NCBI Taxonomy" id="51239"/>
    <lineage>
        <taxon>Eukaryota</taxon>
        <taxon>Viridiplantae</taxon>
        <taxon>Streptophyta</taxon>
        <taxon>Embryophyta</taxon>
        <taxon>Tracheophyta</taxon>
        <taxon>Spermatophyta</taxon>
        <taxon>Magnoliopsida</taxon>
        <taxon>Liliopsida</taxon>
        <taxon>Asparagales</taxon>
        <taxon>Orchidaceae</taxon>
        <taxon>Vanilloideae</taxon>
        <taxon>Vanilleae</taxon>
        <taxon>Vanilla</taxon>
    </lineage>
</organism>
<keyword evidence="2" id="KW-1185">Reference proteome</keyword>
<sequence>MEKKKLFAKLITNKAKTWAELLREEIKIKAASIKVDQSTIGALGHPSLYDSY</sequence>
<protein>
    <submittedName>
        <fullName evidence="1">Uncharacterized protein</fullName>
    </submittedName>
</protein>
<evidence type="ECO:0000313" key="2">
    <source>
        <dbReference type="Proteomes" id="UP000636800"/>
    </source>
</evidence>
<dbReference type="EMBL" id="JADCNL010000001">
    <property type="protein sequence ID" value="KAG0496341.1"/>
    <property type="molecule type" value="Genomic_DNA"/>
</dbReference>
<reference evidence="1 2" key="1">
    <citation type="journal article" date="2020" name="Nat. Food">
        <title>A phased Vanilla planifolia genome enables genetic improvement of flavour and production.</title>
        <authorList>
            <person name="Hasing T."/>
            <person name="Tang H."/>
            <person name="Brym M."/>
            <person name="Khazi F."/>
            <person name="Huang T."/>
            <person name="Chambers A.H."/>
        </authorList>
    </citation>
    <scope>NUCLEOTIDE SEQUENCE [LARGE SCALE GENOMIC DNA]</scope>
    <source>
        <tissue evidence="1">Leaf</tissue>
    </source>
</reference>
<evidence type="ECO:0000313" key="1">
    <source>
        <dbReference type="EMBL" id="KAG0496341.1"/>
    </source>
</evidence>
<comment type="caution">
    <text evidence="1">The sequence shown here is derived from an EMBL/GenBank/DDBJ whole genome shotgun (WGS) entry which is preliminary data.</text>
</comment>